<reference evidence="1 2" key="1">
    <citation type="journal article" date="2010" name="Stand. Genomic Sci.">
        <title>Complete genome sequence of Coraliomargarita akajimensis type strain (04OKA010-24).</title>
        <authorList>
            <person name="Mavromatis K."/>
            <person name="Abt B."/>
            <person name="Brambilla E."/>
            <person name="Lapidus A."/>
            <person name="Copeland A."/>
            <person name="Deshpande S."/>
            <person name="Nolan M."/>
            <person name="Lucas S."/>
            <person name="Tice H."/>
            <person name="Cheng J.F."/>
            <person name="Han C."/>
            <person name="Detter J.C."/>
            <person name="Woyke T."/>
            <person name="Goodwin L."/>
            <person name="Pitluck S."/>
            <person name="Held B."/>
            <person name="Brettin T."/>
            <person name="Tapia R."/>
            <person name="Ivanova N."/>
            <person name="Mikhailova N."/>
            <person name="Pati A."/>
            <person name="Liolios K."/>
            <person name="Chen A."/>
            <person name="Palaniappan K."/>
            <person name="Land M."/>
            <person name="Hauser L."/>
            <person name="Chang Y.J."/>
            <person name="Jeffries C.D."/>
            <person name="Rohde M."/>
            <person name="Goker M."/>
            <person name="Bristow J."/>
            <person name="Eisen J.A."/>
            <person name="Markowitz V."/>
            <person name="Hugenholtz P."/>
            <person name="Klenk H.P."/>
            <person name="Kyrpides N.C."/>
        </authorList>
    </citation>
    <scope>NUCLEOTIDE SEQUENCE [LARGE SCALE GENOMIC DNA]</scope>
    <source>
        <strain evidence="2">DSM 45221 / IAM 15411 / JCM 23193 / KCTC 12865</strain>
    </source>
</reference>
<sequence>MSKPLIALLVTSLVLLSSWILLREQVIPANESITTHPAKTNQSVAAAARAPTASSPTTLQAQQYTELEQQILQLIHSPRPDGELQWDQLETAIRQALSINCAQTLSLLASLEQTGMNHYLIRGYIVEHFEADGDWDEALSLLPTVQPSATLATPLFGELIERKAEESPNAALNWVQQHAELHGSENAAYLLGRAMGSAETPNDYLSGIHNKSIPSTLRANLLKGLAIEWIRQDFDSAVEYFSQAPVGPEYDGAIYEVIGEIRQHDGANTLSWAMLIQDPGLRRSAIIEAAHSWKAQDQIQYAAWKAQTDLPTDIQGDLP</sequence>
<proteinExistence type="predicted"/>
<gene>
    <name evidence="1" type="ordered locus">Caka_1255</name>
</gene>
<dbReference type="RefSeq" id="WP_013042997.1">
    <property type="nucleotide sequence ID" value="NC_014008.1"/>
</dbReference>
<evidence type="ECO:0000313" key="2">
    <source>
        <dbReference type="Proteomes" id="UP000000925"/>
    </source>
</evidence>
<dbReference type="KEGG" id="caa:Caka_1255"/>
<dbReference type="Proteomes" id="UP000000925">
    <property type="component" value="Chromosome"/>
</dbReference>
<dbReference type="AlphaFoldDB" id="D5EIK9"/>
<protein>
    <submittedName>
        <fullName evidence="1">Uncharacterized protein</fullName>
    </submittedName>
</protein>
<evidence type="ECO:0000313" key="1">
    <source>
        <dbReference type="EMBL" id="ADE54275.1"/>
    </source>
</evidence>
<organism evidence="1 2">
    <name type="scientific">Coraliomargarita akajimensis (strain DSM 45221 / IAM 15411 / JCM 23193 / KCTC 12865 / 04OKA010-24)</name>
    <dbReference type="NCBI Taxonomy" id="583355"/>
    <lineage>
        <taxon>Bacteria</taxon>
        <taxon>Pseudomonadati</taxon>
        <taxon>Verrucomicrobiota</taxon>
        <taxon>Opitutia</taxon>
        <taxon>Puniceicoccales</taxon>
        <taxon>Coraliomargaritaceae</taxon>
        <taxon>Coraliomargarita</taxon>
    </lineage>
</organism>
<dbReference type="HOGENOM" id="CLU_870723_0_0_0"/>
<keyword evidence="2" id="KW-1185">Reference proteome</keyword>
<name>D5EIK9_CORAD</name>
<accession>D5EIK9</accession>
<dbReference type="EMBL" id="CP001998">
    <property type="protein sequence ID" value="ADE54275.1"/>
    <property type="molecule type" value="Genomic_DNA"/>
</dbReference>